<organism evidence="1 2">
    <name type="scientific">Blattamonas nauphoetae</name>
    <dbReference type="NCBI Taxonomy" id="2049346"/>
    <lineage>
        <taxon>Eukaryota</taxon>
        <taxon>Metamonada</taxon>
        <taxon>Preaxostyla</taxon>
        <taxon>Oxymonadida</taxon>
        <taxon>Blattamonas</taxon>
    </lineage>
</organism>
<sequence>MLVDKASQTTQVDKDKAKQKNMVEVFLSQICGECTPLRPAMLNSLLIVASGPDWALSTILDVEYIKPLEDYCEKTQSTEVTISLPKLLILIVPSGSTDRSSELVPFGARLCGRLAEHVSQMKSLFSESSPSDGTISALSTTLPDESPLLTGNAVFEVVCEGFSLCYSLLSDRFSTLSDILTHGDIVPLLQSTIITCLDLIEQLKSESICPPTDQQYKLTNILDRLWNCSANSLLDSHKSLHPVVESAFSDVPQLCSLLERTCCHSSPINTSHFRMLINVSATLPRMIPRMLEENLVQRVINASKSMTAPTSNGVFHLDLIWAIHNLIRNPTSITKNKDEQKRIQKLQFERVLTPAKQYLQFILQREEFIQKDDSHNRQLTTTVMRLVSKIVLLERDLSEDGEIVETGREEWEVGWLVEKTIKTDLGERLKLIRKDDERMKKDEKARWKKRVERRREAGHEDATEGWLIRRINRTPSEIVEFLRHASEESGMNA</sequence>
<gene>
    <name evidence="1" type="ORF">BLNAU_10932</name>
</gene>
<dbReference type="EMBL" id="JARBJD010000082">
    <property type="protein sequence ID" value="KAK2954115.1"/>
    <property type="molecule type" value="Genomic_DNA"/>
</dbReference>
<comment type="caution">
    <text evidence="1">The sequence shown here is derived from an EMBL/GenBank/DDBJ whole genome shotgun (WGS) entry which is preliminary data.</text>
</comment>
<reference evidence="1 2" key="1">
    <citation type="journal article" date="2022" name="bioRxiv">
        <title>Genomics of Preaxostyla Flagellates Illuminates Evolutionary Transitions and the Path Towards Mitochondrial Loss.</title>
        <authorList>
            <person name="Novak L.V.F."/>
            <person name="Treitli S.C."/>
            <person name="Pyrih J."/>
            <person name="Halakuc P."/>
            <person name="Pipaliya S.V."/>
            <person name="Vacek V."/>
            <person name="Brzon O."/>
            <person name="Soukal P."/>
            <person name="Eme L."/>
            <person name="Dacks J.B."/>
            <person name="Karnkowska A."/>
            <person name="Elias M."/>
            <person name="Hampl V."/>
        </authorList>
    </citation>
    <scope>NUCLEOTIDE SEQUENCE [LARGE SCALE GENOMIC DNA]</scope>
    <source>
        <strain evidence="1">NAU3</strain>
        <tissue evidence="1">Gut</tissue>
    </source>
</reference>
<name>A0ABQ9XSY2_9EUKA</name>
<dbReference type="Proteomes" id="UP001281761">
    <property type="component" value="Unassembled WGS sequence"/>
</dbReference>
<accession>A0ABQ9XSY2</accession>
<keyword evidence="2" id="KW-1185">Reference proteome</keyword>
<evidence type="ECO:0000313" key="1">
    <source>
        <dbReference type="EMBL" id="KAK2954115.1"/>
    </source>
</evidence>
<proteinExistence type="predicted"/>
<protein>
    <submittedName>
        <fullName evidence="1">Uncharacterized protein</fullName>
    </submittedName>
</protein>
<evidence type="ECO:0000313" key="2">
    <source>
        <dbReference type="Proteomes" id="UP001281761"/>
    </source>
</evidence>
<dbReference type="InterPro" id="IPR016024">
    <property type="entry name" value="ARM-type_fold"/>
</dbReference>
<dbReference type="SUPFAM" id="SSF48371">
    <property type="entry name" value="ARM repeat"/>
    <property type="match status" value="1"/>
</dbReference>